<dbReference type="Proteomes" id="UP000260793">
    <property type="component" value="Unassembled WGS sequence"/>
</dbReference>
<dbReference type="Proteomes" id="UP000285832">
    <property type="component" value="Unassembled WGS sequence"/>
</dbReference>
<keyword evidence="1" id="KW-0456">Lyase</keyword>
<organism evidence="3 6">
    <name type="scientific">[Ruminococcus] lactaris</name>
    <dbReference type="NCBI Taxonomy" id="46228"/>
    <lineage>
        <taxon>Bacteria</taxon>
        <taxon>Bacillati</taxon>
        <taxon>Bacillota</taxon>
        <taxon>Clostridia</taxon>
        <taxon>Lachnospirales</taxon>
        <taxon>Lachnospiraceae</taxon>
        <taxon>Mediterraneibacter</taxon>
    </lineage>
</organism>
<dbReference type="GO" id="GO:0016787">
    <property type="term" value="F:hydrolase activity"/>
    <property type="evidence" value="ECO:0007669"/>
    <property type="project" value="UniProtKB-KW"/>
</dbReference>
<dbReference type="Proteomes" id="UP000284902">
    <property type="component" value="Unassembled WGS sequence"/>
</dbReference>
<dbReference type="PANTHER" id="PTHR21240:SF19">
    <property type="entry name" value="CATALYTIC_ HYDROLASE"/>
    <property type="match status" value="1"/>
</dbReference>
<sequence>MKKERKVIDAHLHIFGHCEFGDRLAHGIGDEPTQEYLTEKYYGRLGIEKGIVMGNGPLEEQGKNLGEYFYYSAGLDEKDSWLKLEEIESHLQRKRCVGVKLYPGYYELYPNDKSLYPIYKMTEEYGKVLSVHTGMVAGNGGHLKYCRPIHLDDIATDFPGLKIVMCHFGNPFLQEAAAVLEKNPNMYADLSGLIEGAFETETFIKDQSGYLEILKSWMHYVSDYGKFIYGTDWPAVNCFEYREFIKRLVPEQYHEKVFYENAVRVYGLV</sequence>
<dbReference type="PANTHER" id="PTHR21240">
    <property type="entry name" value="2-AMINO-3-CARBOXYLMUCONATE-6-SEMIALDEHYDE DECARBOXYLASE"/>
    <property type="match status" value="1"/>
</dbReference>
<protein>
    <submittedName>
        <fullName evidence="3">Amidohydrolase</fullName>
    </submittedName>
</protein>
<dbReference type="GO" id="GO:0016831">
    <property type="term" value="F:carboxy-lyase activity"/>
    <property type="evidence" value="ECO:0007669"/>
    <property type="project" value="InterPro"/>
</dbReference>
<evidence type="ECO:0000313" key="4">
    <source>
        <dbReference type="EMBL" id="RHF57528.1"/>
    </source>
</evidence>
<dbReference type="InterPro" id="IPR032465">
    <property type="entry name" value="ACMSD"/>
</dbReference>
<dbReference type="InterPro" id="IPR006680">
    <property type="entry name" value="Amidohydro-rel"/>
</dbReference>
<evidence type="ECO:0000259" key="2">
    <source>
        <dbReference type="Pfam" id="PF04909"/>
    </source>
</evidence>
<evidence type="ECO:0000313" key="3">
    <source>
        <dbReference type="EMBL" id="RGK41839.1"/>
    </source>
</evidence>
<evidence type="ECO:0000313" key="5">
    <source>
        <dbReference type="EMBL" id="RHJ63592.1"/>
    </source>
</evidence>
<evidence type="ECO:0000313" key="8">
    <source>
        <dbReference type="Proteomes" id="UP000285832"/>
    </source>
</evidence>
<dbReference type="Gene3D" id="3.20.20.140">
    <property type="entry name" value="Metal-dependent hydrolases"/>
    <property type="match status" value="1"/>
</dbReference>
<proteinExistence type="predicted"/>
<reference evidence="6 7" key="1">
    <citation type="submission" date="2018-08" db="EMBL/GenBank/DDBJ databases">
        <title>A genome reference for cultivated species of the human gut microbiota.</title>
        <authorList>
            <person name="Zou Y."/>
            <person name="Xue W."/>
            <person name="Luo G."/>
        </authorList>
    </citation>
    <scope>NUCLEOTIDE SEQUENCE [LARGE SCALE GENOMIC DNA]</scope>
    <source>
        <strain evidence="5 8">AM09-9</strain>
        <strain evidence="4 7">AM25-1LB</strain>
        <strain evidence="3 6">TF11-7</strain>
    </source>
</reference>
<feature type="domain" description="Amidohydrolase-related" evidence="2">
    <location>
        <begin position="84"/>
        <end position="268"/>
    </location>
</feature>
<dbReference type="SUPFAM" id="SSF51556">
    <property type="entry name" value="Metallo-dependent hydrolases"/>
    <property type="match status" value="1"/>
</dbReference>
<dbReference type="Pfam" id="PF04909">
    <property type="entry name" value="Amidohydro_2"/>
    <property type="match status" value="1"/>
</dbReference>
<accession>A0A3E4LWM6</accession>
<dbReference type="InterPro" id="IPR032466">
    <property type="entry name" value="Metal_Hydrolase"/>
</dbReference>
<dbReference type="CDD" id="cd01292">
    <property type="entry name" value="metallo-dependent_hydrolases"/>
    <property type="match status" value="1"/>
</dbReference>
<dbReference type="GeneID" id="77333009"/>
<gene>
    <name evidence="5" type="ORF">DW116_02605</name>
    <name evidence="4" type="ORF">DW672_11850</name>
    <name evidence="3" type="ORF">DXD17_03520</name>
</gene>
<name>A0A3E4LWM6_9FIRM</name>
<dbReference type="RefSeq" id="WP_005611325.1">
    <property type="nucleotide sequence ID" value="NZ_CABKOA010000016.1"/>
</dbReference>
<evidence type="ECO:0000256" key="1">
    <source>
        <dbReference type="ARBA" id="ARBA00023239"/>
    </source>
</evidence>
<evidence type="ECO:0000313" key="6">
    <source>
        <dbReference type="Proteomes" id="UP000260793"/>
    </source>
</evidence>
<comment type="caution">
    <text evidence="3">The sequence shown here is derived from an EMBL/GenBank/DDBJ whole genome shotgun (WGS) entry which is preliminary data.</text>
</comment>
<dbReference type="EMBL" id="QSQN01000006">
    <property type="protein sequence ID" value="RGK41839.1"/>
    <property type="molecule type" value="Genomic_DNA"/>
</dbReference>
<dbReference type="EMBL" id="QRMI01000004">
    <property type="protein sequence ID" value="RHJ63592.1"/>
    <property type="molecule type" value="Genomic_DNA"/>
</dbReference>
<evidence type="ECO:0000313" key="7">
    <source>
        <dbReference type="Proteomes" id="UP000284902"/>
    </source>
</evidence>
<dbReference type="AlphaFoldDB" id="A0A3E4LWM6"/>
<keyword evidence="3" id="KW-0378">Hydrolase</keyword>
<dbReference type="EMBL" id="QRHG01000041">
    <property type="protein sequence ID" value="RHF57528.1"/>
    <property type="molecule type" value="Genomic_DNA"/>
</dbReference>